<keyword evidence="1" id="KW-0963">Cytoplasm</keyword>
<dbReference type="Gene3D" id="3.30.300.70">
    <property type="entry name" value="RimP-like superfamily, N-terminal"/>
    <property type="match status" value="1"/>
</dbReference>
<evidence type="ECO:0000313" key="8">
    <source>
        <dbReference type="EMBL" id="CAB5061988.1"/>
    </source>
</evidence>
<dbReference type="EMBL" id="CAFBQR010000052">
    <property type="protein sequence ID" value="CAB5061988.1"/>
    <property type="molecule type" value="Genomic_DNA"/>
</dbReference>
<reference evidence="7" key="1">
    <citation type="submission" date="2020-05" db="EMBL/GenBank/DDBJ databases">
        <authorList>
            <person name="Chiriac C."/>
            <person name="Salcher M."/>
            <person name="Ghai R."/>
            <person name="Kavagutti S V."/>
        </authorList>
    </citation>
    <scope>NUCLEOTIDE SEQUENCE</scope>
</reference>
<dbReference type="SUPFAM" id="SSF75420">
    <property type="entry name" value="YhbC-like, N-terminal domain"/>
    <property type="match status" value="1"/>
</dbReference>
<accession>A0A6J7K4K6</accession>
<dbReference type="AlphaFoldDB" id="A0A6J7K4K6"/>
<evidence type="ECO:0000313" key="5">
    <source>
        <dbReference type="EMBL" id="CAB4555978.1"/>
    </source>
</evidence>
<evidence type="ECO:0000313" key="6">
    <source>
        <dbReference type="EMBL" id="CAB4803500.1"/>
    </source>
</evidence>
<proteinExistence type="inferred from homology"/>
<dbReference type="InterPro" id="IPR036847">
    <property type="entry name" value="RimP_C_sf"/>
</dbReference>
<dbReference type="GO" id="GO:0005829">
    <property type="term" value="C:cytosol"/>
    <property type="evidence" value="ECO:0007669"/>
    <property type="project" value="TreeGrafter"/>
</dbReference>
<evidence type="ECO:0000259" key="3">
    <source>
        <dbReference type="Pfam" id="PF02576"/>
    </source>
</evidence>
<gene>
    <name evidence="5" type="ORF">UFOPK1541_00559</name>
    <name evidence="6" type="ORF">UFOPK3119_00118</name>
    <name evidence="7" type="ORF">UFOPK3861_00148</name>
    <name evidence="8" type="ORF">UFOPK4348_00388</name>
</gene>
<evidence type="ECO:0000256" key="1">
    <source>
        <dbReference type="ARBA" id="ARBA00022490"/>
    </source>
</evidence>
<dbReference type="PANTHER" id="PTHR33867:SF1">
    <property type="entry name" value="RIBOSOME MATURATION FACTOR RIMP"/>
    <property type="match status" value="1"/>
</dbReference>
<dbReference type="GO" id="GO:0006412">
    <property type="term" value="P:translation"/>
    <property type="evidence" value="ECO:0007669"/>
    <property type="project" value="TreeGrafter"/>
</dbReference>
<feature type="domain" description="Ribosome maturation factor RimP C-terminal" evidence="4">
    <location>
        <begin position="86"/>
        <end position="151"/>
    </location>
</feature>
<evidence type="ECO:0000256" key="2">
    <source>
        <dbReference type="ARBA" id="ARBA00022517"/>
    </source>
</evidence>
<dbReference type="InterPro" id="IPR028989">
    <property type="entry name" value="RimP_N"/>
</dbReference>
<dbReference type="EMBL" id="CAEZTA010000063">
    <property type="protein sequence ID" value="CAB4555978.1"/>
    <property type="molecule type" value="Genomic_DNA"/>
</dbReference>
<dbReference type="PANTHER" id="PTHR33867">
    <property type="entry name" value="RIBOSOME MATURATION FACTOR RIMP"/>
    <property type="match status" value="1"/>
</dbReference>
<dbReference type="InterPro" id="IPR028998">
    <property type="entry name" value="RimP_C"/>
</dbReference>
<evidence type="ECO:0000259" key="4">
    <source>
        <dbReference type="Pfam" id="PF17384"/>
    </source>
</evidence>
<dbReference type="Pfam" id="PF02576">
    <property type="entry name" value="RimP_N"/>
    <property type="match status" value="1"/>
</dbReference>
<dbReference type="GO" id="GO:0000028">
    <property type="term" value="P:ribosomal small subunit assembly"/>
    <property type="evidence" value="ECO:0007669"/>
    <property type="project" value="TreeGrafter"/>
</dbReference>
<organism evidence="7">
    <name type="scientific">freshwater metagenome</name>
    <dbReference type="NCBI Taxonomy" id="449393"/>
    <lineage>
        <taxon>unclassified sequences</taxon>
        <taxon>metagenomes</taxon>
        <taxon>ecological metagenomes</taxon>
    </lineage>
</organism>
<feature type="domain" description="Ribosome maturation factor RimP N-terminal" evidence="3">
    <location>
        <begin position="10"/>
        <end position="83"/>
    </location>
</feature>
<dbReference type="EMBL" id="CAFAAX010000006">
    <property type="protein sequence ID" value="CAB4803500.1"/>
    <property type="molecule type" value="Genomic_DNA"/>
</dbReference>
<dbReference type="InterPro" id="IPR003728">
    <property type="entry name" value="Ribosome_maturation_RimP"/>
</dbReference>
<dbReference type="HAMAP" id="MF_01077">
    <property type="entry name" value="RimP"/>
    <property type="match status" value="1"/>
</dbReference>
<keyword evidence="2" id="KW-0690">Ribosome biogenesis</keyword>
<sequence length="167" mass="18560">MSLTQSITELIEPAVTEAGFYLEEVQNTSAGNHRIITCIVDGQSPLNLDQVTVVSRLISELLDTAAFMDETPFTLEVTSPGVDRPLTLPRHWTKNLTRLVKVTLQDGTVTIGRLTEFNESTATLVENIKGRIKTHQVNFTDIKRAVVEIEFNRKEEASALSDESSDE</sequence>
<dbReference type="NCBIfam" id="NF000930">
    <property type="entry name" value="PRK00092.2-2"/>
    <property type="match status" value="1"/>
</dbReference>
<dbReference type="SUPFAM" id="SSF74942">
    <property type="entry name" value="YhbC-like, C-terminal domain"/>
    <property type="match status" value="1"/>
</dbReference>
<dbReference type="Pfam" id="PF17384">
    <property type="entry name" value="DUF150_C"/>
    <property type="match status" value="1"/>
</dbReference>
<name>A0A6J7K4K6_9ZZZZ</name>
<dbReference type="InterPro" id="IPR035956">
    <property type="entry name" value="RimP_N_sf"/>
</dbReference>
<protein>
    <submittedName>
        <fullName evidence="7">Unannotated protein</fullName>
    </submittedName>
</protein>
<dbReference type="CDD" id="cd01734">
    <property type="entry name" value="YlxS_C"/>
    <property type="match status" value="1"/>
</dbReference>
<dbReference type="EMBL" id="CAFBNQ010000007">
    <property type="protein sequence ID" value="CAB4950505.1"/>
    <property type="molecule type" value="Genomic_DNA"/>
</dbReference>
<evidence type="ECO:0000313" key="7">
    <source>
        <dbReference type="EMBL" id="CAB4950505.1"/>
    </source>
</evidence>